<keyword evidence="1 5" id="KW-0732">Signal</keyword>
<evidence type="ECO:0000256" key="1">
    <source>
        <dbReference type="ARBA" id="ARBA00022729"/>
    </source>
</evidence>
<gene>
    <name evidence="7" type="ORF">ACIKP9_08965</name>
</gene>
<proteinExistence type="predicted"/>
<accession>A0ABW8GLW2</accession>
<dbReference type="Proteomes" id="UP001617669">
    <property type="component" value="Unassembled WGS sequence"/>
</dbReference>
<sequence>MRVALMICVCWLLSACHADSEALTYHCDSGTVIAVSYEQDKAVLDYRGQAHTLVQAISASGARYRDDALEWWSKGDEATLFTDDHGNAGDILEQCKHASSP</sequence>
<evidence type="ECO:0000256" key="3">
    <source>
        <dbReference type="ARBA" id="ARBA00023139"/>
    </source>
</evidence>
<reference evidence="7 8" key="1">
    <citation type="submission" date="2024-11" db="EMBL/GenBank/DDBJ databases">
        <authorList>
            <person name="Kaparullina E.N."/>
            <person name="Delegan Y.A."/>
            <person name="Doronina N.V."/>
        </authorList>
    </citation>
    <scope>NUCLEOTIDE SEQUENCE [LARGE SCALE GENOMIC DNA]</scope>
    <source>
        <strain evidence="7 8">7sh_L</strain>
    </source>
</reference>
<feature type="signal peptide" evidence="5">
    <location>
        <begin position="1"/>
        <end position="18"/>
    </location>
</feature>
<keyword evidence="8" id="KW-1185">Reference proteome</keyword>
<evidence type="ECO:0000256" key="5">
    <source>
        <dbReference type="SAM" id="SignalP"/>
    </source>
</evidence>
<name>A0ABW8GLW2_9PROT</name>
<dbReference type="SUPFAM" id="SSF141488">
    <property type="entry name" value="YdhA-like"/>
    <property type="match status" value="1"/>
</dbReference>
<dbReference type="InterPro" id="IPR036328">
    <property type="entry name" value="MliC_sf"/>
</dbReference>
<feature type="domain" description="C-type lysozyme inhibitor" evidence="6">
    <location>
        <begin position="25"/>
        <end position="85"/>
    </location>
</feature>
<protein>
    <submittedName>
        <fullName evidence="7">MliC family protein</fullName>
    </submittedName>
</protein>
<keyword evidence="3" id="KW-0564">Palmitate</keyword>
<dbReference type="EMBL" id="JBIWXY010000001">
    <property type="protein sequence ID" value="MFJ5446356.1"/>
    <property type="molecule type" value="Genomic_DNA"/>
</dbReference>
<keyword evidence="2" id="KW-0472">Membrane</keyword>
<dbReference type="Gene3D" id="2.40.128.200">
    <property type="match status" value="1"/>
</dbReference>
<evidence type="ECO:0000256" key="2">
    <source>
        <dbReference type="ARBA" id="ARBA00023136"/>
    </source>
</evidence>
<evidence type="ECO:0000256" key="4">
    <source>
        <dbReference type="ARBA" id="ARBA00023288"/>
    </source>
</evidence>
<dbReference type="InterPro" id="IPR018660">
    <property type="entry name" value="MliC"/>
</dbReference>
<keyword evidence="4" id="KW-0449">Lipoprotein</keyword>
<dbReference type="Pfam" id="PF09864">
    <property type="entry name" value="MliC"/>
    <property type="match status" value="1"/>
</dbReference>
<comment type="caution">
    <text evidence="7">The sequence shown here is derived from an EMBL/GenBank/DDBJ whole genome shotgun (WGS) entry which is preliminary data.</text>
</comment>
<organism evidence="7 8">
    <name type="scientific">Methylobacillus methanolivorans</name>
    <dbReference type="NCBI Taxonomy" id="1848927"/>
    <lineage>
        <taxon>Bacteria</taxon>
        <taxon>Pseudomonadati</taxon>
        <taxon>Pseudomonadota</taxon>
        <taxon>Betaproteobacteria</taxon>
        <taxon>Nitrosomonadales</taxon>
        <taxon>Methylophilaceae</taxon>
        <taxon>Methylobacillus</taxon>
    </lineage>
</organism>
<evidence type="ECO:0000313" key="7">
    <source>
        <dbReference type="EMBL" id="MFJ5446356.1"/>
    </source>
</evidence>
<evidence type="ECO:0000259" key="6">
    <source>
        <dbReference type="Pfam" id="PF09864"/>
    </source>
</evidence>
<evidence type="ECO:0000313" key="8">
    <source>
        <dbReference type="Proteomes" id="UP001617669"/>
    </source>
</evidence>
<dbReference type="RefSeq" id="WP_400881569.1">
    <property type="nucleotide sequence ID" value="NZ_JBIWXY010000001.1"/>
</dbReference>
<dbReference type="PROSITE" id="PS51257">
    <property type="entry name" value="PROKAR_LIPOPROTEIN"/>
    <property type="match status" value="1"/>
</dbReference>
<feature type="chain" id="PRO_5046953212" evidence="5">
    <location>
        <begin position="19"/>
        <end position="101"/>
    </location>
</feature>